<dbReference type="PANTHER" id="PTHR43874">
    <property type="entry name" value="TWO-COMPONENT RESPONSE REGULATOR"/>
    <property type="match status" value="1"/>
</dbReference>
<dbReference type="GO" id="GO:0003677">
    <property type="term" value="F:DNA binding"/>
    <property type="evidence" value="ECO:0007669"/>
    <property type="project" value="InterPro"/>
</dbReference>
<feature type="region of interest" description="Disordered" evidence="9">
    <location>
        <begin position="385"/>
        <end position="414"/>
    </location>
</feature>
<accession>A0A6A1UV76</accession>
<dbReference type="InterPro" id="IPR017930">
    <property type="entry name" value="Myb_dom"/>
</dbReference>
<dbReference type="CDD" id="cd17584">
    <property type="entry name" value="REC_typeB_ARR-like"/>
    <property type="match status" value="1"/>
</dbReference>
<evidence type="ECO:0000313" key="12">
    <source>
        <dbReference type="EMBL" id="KAB1204223.1"/>
    </source>
</evidence>
<dbReference type="GO" id="GO:0005634">
    <property type="term" value="C:nucleus"/>
    <property type="evidence" value="ECO:0007669"/>
    <property type="project" value="UniProtKB-SubCell"/>
</dbReference>
<dbReference type="GO" id="GO:0009736">
    <property type="term" value="P:cytokinin-activated signaling pathway"/>
    <property type="evidence" value="ECO:0007669"/>
    <property type="project" value="InterPro"/>
</dbReference>
<dbReference type="GO" id="GO:0000160">
    <property type="term" value="P:phosphorelay signal transduction system"/>
    <property type="evidence" value="ECO:0007669"/>
    <property type="project" value="UniProtKB-KW"/>
</dbReference>
<keyword evidence="2 8" id="KW-0597">Phosphoprotein</keyword>
<dbReference type="AlphaFoldDB" id="A0A6A1UV76"/>
<evidence type="ECO:0000256" key="8">
    <source>
        <dbReference type="PROSITE-ProRule" id="PRU00169"/>
    </source>
</evidence>
<dbReference type="Gene3D" id="3.40.50.2300">
    <property type="match status" value="1"/>
</dbReference>
<dbReference type="SMART" id="SM00448">
    <property type="entry name" value="REC"/>
    <property type="match status" value="1"/>
</dbReference>
<dbReference type="PROSITE" id="PS51294">
    <property type="entry name" value="HTH_MYB"/>
    <property type="match status" value="1"/>
</dbReference>
<feature type="domain" description="HTH myb-type" evidence="11">
    <location>
        <begin position="193"/>
        <end position="252"/>
    </location>
</feature>
<dbReference type="SUPFAM" id="SSF46689">
    <property type="entry name" value="Homeodomain-like"/>
    <property type="match status" value="1"/>
</dbReference>
<keyword evidence="7" id="KW-0539">Nucleus</keyword>
<feature type="compositionally biased region" description="Polar residues" evidence="9">
    <location>
        <begin position="402"/>
        <end position="414"/>
    </location>
</feature>
<dbReference type="OrthoDB" id="60033at2759"/>
<keyword evidence="3" id="KW-0902">Two-component regulatory system</keyword>
<evidence type="ECO:0000256" key="9">
    <source>
        <dbReference type="SAM" id="MobiDB-lite"/>
    </source>
</evidence>
<proteinExistence type="predicted"/>
<feature type="domain" description="Response regulatory" evidence="10">
    <location>
        <begin position="28"/>
        <end position="143"/>
    </location>
</feature>
<evidence type="ECO:0000256" key="4">
    <source>
        <dbReference type="ARBA" id="ARBA00023015"/>
    </source>
</evidence>
<evidence type="ECO:0000256" key="6">
    <source>
        <dbReference type="ARBA" id="ARBA00023163"/>
    </source>
</evidence>
<dbReference type="EMBL" id="RXIC02000026">
    <property type="protein sequence ID" value="KAB1204223.1"/>
    <property type="molecule type" value="Genomic_DNA"/>
</dbReference>
<keyword evidence="5" id="KW-0010">Activator</keyword>
<dbReference type="SUPFAM" id="SSF52172">
    <property type="entry name" value="CheY-like"/>
    <property type="match status" value="1"/>
</dbReference>
<dbReference type="PANTHER" id="PTHR43874:SF215">
    <property type="entry name" value="RESPONSE REGULATOR, PUTATIVE-RELATED"/>
    <property type="match status" value="1"/>
</dbReference>
<name>A0A6A1UV76_9ROSI</name>
<keyword evidence="6" id="KW-0804">Transcription</keyword>
<evidence type="ECO:0000313" key="13">
    <source>
        <dbReference type="Proteomes" id="UP000516437"/>
    </source>
</evidence>
<comment type="caution">
    <text evidence="12">The sequence shown here is derived from an EMBL/GenBank/DDBJ whole genome shotgun (WGS) entry which is preliminary data.</text>
</comment>
<evidence type="ECO:0000256" key="7">
    <source>
        <dbReference type="ARBA" id="ARBA00023242"/>
    </source>
</evidence>
<dbReference type="Gene3D" id="1.10.10.60">
    <property type="entry name" value="Homeodomain-like"/>
    <property type="match status" value="1"/>
</dbReference>
<dbReference type="NCBIfam" id="TIGR01557">
    <property type="entry name" value="myb_SHAQKYF"/>
    <property type="match status" value="1"/>
</dbReference>
<dbReference type="Proteomes" id="UP000516437">
    <property type="component" value="Chromosome 8"/>
</dbReference>
<keyword evidence="4" id="KW-0805">Transcription regulation</keyword>
<evidence type="ECO:0000259" key="11">
    <source>
        <dbReference type="PROSITE" id="PS51294"/>
    </source>
</evidence>
<dbReference type="InterPro" id="IPR009057">
    <property type="entry name" value="Homeodomain-like_sf"/>
</dbReference>
<dbReference type="Pfam" id="PF00072">
    <property type="entry name" value="Response_reg"/>
    <property type="match status" value="1"/>
</dbReference>
<dbReference type="InterPro" id="IPR001789">
    <property type="entry name" value="Sig_transdc_resp-reg_receiver"/>
</dbReference>
<evidence type="ECO:0000259" key="10">
    <source>
        <dbReference type="PROSITE" id="PS50110"/>
    </source>
</evidence>
<dbReference type="InterPro" id="IPR001005">
    <property type="entry name" value="SANT/Myb"/>
</dbReference>
<dbReference type="PROSITE" id="PS50110">
    <property type="entry name" value="RESPONSE_REGULATORY"/>
    <property type="match status" value="1"/>
</dbReference>
<sequence length="428" mass="48410">MLEKEKRKAGKILVTESSDRNQFPAGMRVLALDANSVCLKYLVYLLEICRYRVTATTKAEEALQILREKKDNFDIVITDVIRQDIDGFKVLQIVGIEMDMPVIVISANDDQANITRSISHGARDYLLKPVRLQEMRNIWQHVYRKSLNTRQKLYSCVAKEIVDPRSFPLKTVEENLKKEEAETSTQSNSTIVTPSKKTRLTWSPELHIKFVNAIQELGKDAVPNKLLRMMNVPGLTRQNVASHLQKFRNISKKQSSVVSKQRNPLYSVTDMKEKNTKPRELDMYQNYMPSPHSAGQMQQGIRCQVYGNLPSTPLPTRTYLPESDCQLPDIFPGIKLHDGCMGISSQPSRFSINGGWPACQSSRPPSSYSLLDEARHSILDHQNGLRSTRSYEDPSPVGYAPFSQTFGDSSTQMDTTSQQAASVLAWPL</sequence>
<evidence type="ECO:0000256" key="2">
    <source>
        <dbReference type="ARBA" id="ARBA00022553"/>
    </source>
</evidence>
<reference evidence="12 13" key="1">
    <citation type="journal article" date="2019" name="Plant Biotechnol. J.">
        <title>The red bayberry genome and genetic basis of sex determination.</title>
        <authorList>
            <person name="Jia H.M."/>
            <person name="Jia H.J."/>
            <person name="Cai Q.L."/>
            <person name="Wang Y."/>
            <person name="Zhao H.B."/>
            <person name="Yang W.F."/>
            <person name="Wang G.Y."/>
            <person name="Li Y.H."/>
            <person name="Zhan D.L."/>
            <person name="Shen Y.T."/>
            <person name="Niu Q.F."/>
            <person name="Chang L."/>
            <person name="Qiu J."/>
            <person name="Zhao L."/>
            <person name="Xie H.B."/>
            <person name="Fu W.Y."/>
            <person name="Jin J."/>
            <person name="Li X.W."/>
            <person name="Jiao Y."/>
            <person name="Zhou C.C."/>
            <person name="Tu T."/>
            <person name="Chai C.Y."/>
            <person name="Gao J.L."/>
            <person name="Fan L.J."/>
            <person name="van de Weg E."/>
            <person name="Wang J.Y."/>
            <person name="Gao Z.S."/>
        </authorList>
    </citation>
    <scope>NUCLEOTIDE SEQUENCE [LARGE SCALE GENOMIC DNA]</scope>
    <source>
        <tissue evidence="12">Leaves</tissue>
    </source>
</reference>
<dbReference type="InterPro" id="IPR006447">
    <property type="entry name" value="Myb_dom_plants"/>
</dbReference>
<comment type="subcellular location">
    <subcellularLocation>
        <location evidence="1">Nucleus</location>
    </subcellularLocation>
</comment>
<protein>
    <submittedName>
        <fullName evidence="12">Two-component response regulator ARR10</fullName>
    </submittedName>
</protein>
<evidence type="ECO:0000256" key="1">
    <source>
        <dbReference type="ARBA" id="ARBA00004123"/>
    </source>
</evidence>
<gene>
    <name evidence="12" type="ORF">CJ030_MR8G028304</name>
</gene>
<evidence type="ECO:0000256" key="3">
    <source>
        <dbReference type="ARBA" id="ARBA00023012"/>
    </source>
</evidence>
<dbReference type="Pfam" id="PF00249">
    <property type="entry name" value="Myb_DNA-binding"/>
    <property type="match status" value="1"/>
</dbReference>
<evidence type="ECO:0000256" key="5">
    <source>
        <dbReference type="ARBA" id="ARBA00023159"/>
    </source>
</evidence>
<dbReference type="InterPro" id="IPR011006">
    <property type="entry name" value="CheY-like_superfamily"/>
</dbReference>
<organism evidence="12 13">
    <name type="scientific">Morella rubra</name>
    <name type="common">Chinese bayberry</name>
    <dbReference type="NCBI Taxonomy" id="262757"/>
    <lineage>
        <taxon>Eukaryota</taxon>
        <taxon>Viridiplantae</taxon>
        <taxon>Streptophyta</taxon>
        <taxon>Embryophyta</taxon>
        <taxon>Tracheophyta</taxon>
        <taxon>Spermatophyta</taxon>
        <taxon>Magnoliopsida</taxon>
        <taxon>eudicotyledons</taxon>
        <taxon>Gunneridae</taxon>
        <taxon>Pentapetalae</taxon>
        <taxon>rosids</taxon>
        <taxon>fabids</taxon>
        <taxon>Fagales</taxon>
        <taxon>Myricaceae</taxon>
        <taxon>Morella</taxon>
    </lineage>
</organism>
<dbReference type="FunFam" id="1.10.10.60:FF:000007">
    <property type="entry name" value="Two-component response regulator"/>
    <property type="match status" value="1"/>
</dbReference>
<keyword evidence="13" id="KW-1185">Reference proteome</keyword>
<dbReference type="InterPro" id="IPR045279">
    <property type="entry name" value="ARR-like"/>
</dbReference>
<feature type="modified residue" description="4-aspartylphosphate" evidence="8">
    <location>
        <position position="79"/>
    </location>
</feature>